<gene>
    <name evidence="1" type="ORF">DM02DRAFT_489220</name>
</gene>
<dbReference type="STRING" id="97972.A0A2V1DV67"/>
<name>A0A2V1DV67_9PLEO</name>
<evidence type="ECO:0000313" key="2">
    <source>
        <dbReference type="Proteomes" id="UP000244855"/>
    </source>
</evidence>
<accession>A0A2V1DV67</accession>
<proteinExistence type="predicted"/>
<keyword evidence="2" id="KW-1185">Reference proteome</keyword>
<evidence type="ECO:0000313" key="1">
    <source>
        <dbReference type="EMBL" id="PVI02233.1"/>
    </source>
</evidence>
<dbReference type="EMBL" id="KZ805345">
    <property type="protein sequence ID" value="PVI02233.1"/>
    <property type="molecule type" value="Genomic_DNA"/>
</dbReference>
<reference evidence="1 2" key="1">
    <citation type="journal article" date="2018" name="Sci. Rep.">
        <title>Comparative genomics provides insights into the lifestyle and reveals functional heterogeneity of dark septate endophytic fungi.</title>
        <authorList>
            <person name="Knapp D.G."/>
            <person name="Nemeth J.B."/>
            <person name="Barry K."/>
            <person name="Hainaut M."/>
            <person name="Henrissat B."/>
            <person name="Johnson J."/>
            <person name="Kuo A."/>
            <person name="Lim J.H.P."/>
            <person name="Lipzen A."/>
            <person name="Nolan M."/>
            <person name="Ohm R.A."/>
            <person name="Tamas L."/>
            <person name="Grigoriev I.V."/>
            <person name="Spatafora J.W."/>
            <person name="Nagy L.G."/>
            <person name="Kovacs G.M."/>
        </authorList>
    </citation>
    <scope>NUCLEOTIDE SEQUENCE [LARGE SCALE GENOMIC DNA]</scope>
    <source>
        <strain evidence="1 2">DSE2036</strain>
    </source>
</reference>
<feature type="non-terminal residue" evidence="1">
    <location>
        <position position="1"/>
    </location>
</feature>
<protein>
    <submittedName>
        <fullName evidence="1">Uncharacterized protein</fullName>
    </submittedName>
</protein>
<dbReference type="Proteomes" id="UP000244855">
    <property type="component" value="Unassembled WGS sequence"/>
</dbReference>
<dbReference type="OrthoDB" id="10009520at2759"/>
<dbReference type="AlphaFoldDB" id="A0A2V1DV67"/>
<organism evidence="1 2">
    <name type="scientific">Periconia macrospinosa</name>
    <dbReference type="NCBI Taxonomy" id="97972"/>
    <lineage>
        <taxon>Eukaryota</taxon>
        <taxon>Fungi</taxon>
        <taxon>Dikarya</taxon>
        <taxon>Ascomycota</taxon>
        <taxon>Pezizomycotina</taxon>
        <taxon>Dothideomycetes</taxon>
        <taxon>Pleosporomycetidae</taxon>
        <taxon>Pleosporales</taxon>
        <taxon>Massarineae</taxon>
        <taxon>Periconiaceae</taxon>
        <taxon>Periconia</taxon>
    </lineage>
</organism>
<sequence length="127" mass="13979">SREPVAKAKSAVEKLLAGHIAADGNDPITDPFYFRPSSKSFLDEVGAAYSVFIHQDLRRSVLRLYGNDICIEQVERALMAKCAELKEHSHNVILDPESLAFSLKGGFRQIVAALGKDKVKLDIISNP</sequence>
<feature type="non-terminal residue" evidence="1">
    <location>
        <position position="127"/>
    </location>
</feature>